<evidence type="ECO:0000256" key="2">
    <source>
        <dbReference type="SAM" id="SignalP"/>
    </source>
</evidence>
<dbReference type="PANTHER" id="PTHR46310:SF7">
    <property type="entry name" value="AMIDASE 1"/>
    <property type="match status" value="1"/>
</dbReference>
<accession>A0A7D5UWI7</accession>
<evidence type="ECO:0000313" key="6">
    <source>
        <dbReference type="Proteomes" id="UP000510686"/>
    </source>
</evidence>
<feature type="domain" description="Scytalone dehydratase-like protein Arp1 N-terminal" evidence="4">
    <location>
        <begin position="61"/>
        <end position="166"/>
    </location>
</feature>
<protein>
    <submittedName>
        <fullName evidence="5">Scytalone dehydratase-like protein Arp1</fullName>
    </submittedName>
</protein>
<evidence type="ECO:0000259" key="4">
    <source>
        <dbReference type="Pfam" id="PF26053"/>
    </source>
</evidence>
<feature type="signal peptide" evidence="2">
    <location>
        <begin position="1"/>
        <end position="28"/>
    </location>
</feature>
<reference evidence="5 6" key="1">
    <citation type="submission" date="2020-07" db="EMBL/GenBank/DDBJ databases">
        <title>Telomere length de novo assembly of all 7 chromosomes of the fungus, Metarhizium brunneum, using a novel assembly pipeline.</title>
        <authorList>
            <person name="Saud z."/>
            <person name="Kortsinoglou A."/>
            <person name="Kouvelis V.N."/>
            <person name="Butt T.M."/>
        </authorList>
    </citation>
    <scope>NUCLEOTIDE SEQUENCE [LARGE SCALE GENOMIC DNA]</scope>
    <source>
        <strain evidence="5 6">4556</strain>
    </source>
</reference>
<dbReference type="RefSeq" id="XP_014540453.1">
    <property type="nucleotide sequence ID" value="XM_014684967.1"/>
</dbReference>
<dbReference type="Proteomes" id="UP000510686">
    <property type="component" value="Chromosome 3"/>
</dbReference>
<dbReference type="Pfam" id="PF26053">
    <property type="entry name" value="DUF8016"/>
    <property type="match status" value="1"/>
</dbReference>
<dbReference type="Gene3D" id="3.90.1300.10">
    <property type="entry name" value="Amidase signature (AS) domain"/>
    <property type="match status" value="1"/>
</dbReference>
<name>A0A7D5UWI7_9HYPO</name>
<dbReference type="AlphaFoldDB" id="A0A7D5UWI7"/>
<feature type="region of interest" description="Disordered" evidence="1">
    <location>
        <begin position="292"/>
        <end position="311"/>
    </location>
</feature>
<evidence type="ECO:0000259" key="3">
    <source>
        <dbReference type="Pfam" id="PF01425"/>
    </source>
</evidence>
<dbReference type="KEGG" id="mbrn:26246815"/>
<dbReference type="Pfam" id="PF01425">
    <property type="entry name" value="Amidase"/>
    <property type="match status" value="1"/>
</dbReference>
<dbReference type="EMBL" id="CP058934">
    <property type="protein sequence ID" value="QLI69034.1"/>
    <property type="molecule type" value="Genomic_DNA"/>
</dbReference>
<dbReference type="PANTHER" id="PTHR46310">
    <property type="entry name" value="AMIDASE 1"/>
    <property type="match status" value="1"/>
</dbReference>
<dbReference type="InterPro" id="IPR036928">
    <property type="entry name" value="AS_sf"/>
</dbReference>
<dbReference type="OrthoDB" id="5423360at2759"/>
<keyword evidence="2" id="KW-0732">Signal</keyword>
<feature type="domain" description="Amidase" evidence="3">
    <location>
        <begin position="209"/>
        <end position="371"/>
    </location>
</feature>
<dbReference type="InterPro" id="IPR058329">
    <property type="entry name" value="Arp1_N"/>
</dbReference>
<keyword evidence="6" id="KW-1185">Reference proteome</keyword>
<dbReference type="InterPro" id="IPR023631">
    <property type="entry name" value="Amidase_dom"/>
</dbReference>
<evidence type="ECO:0000313" key="5">
    <source>
        <dbReference type="EMBL" id="QLI69034.1"/>
    </source>
</evidence>
<dbReference type="SUPFAM" id="SSF75304">
    <property type="entry name" value="Amidase signature (AS) enzymes"/>
    <property type="match status" value="1"/>
</dbReference>
<feature type="chain" id="PRO_5028994395" evidence="2">
    <location>
        <begin position="29"/>
        <end position="639"/>
    </location>
</feature>
<proteinExistence type="predicted"/>
<dbReference type="GeneID" id="26246815"/>
<sequence length="639" mass="69247">MKHHDPAMLRVQCWQLVALAMLLAVSSTREAHVRITGLTLQLNNVPYYVPPQSIGVIPQPANNSKARDFDLVPITVVTSNYGKFGQDELENTTTEFSGIDDVFQDGFLQGIYIQSTTTEGSRFCDAALRNCVDVSASTLDDSSPSIPDGPYFMSSSGSIFQGYRLYSDTQGSFSETTVPDGNGGFTVLPANIPGQSLAVAVPSRLYFQRTPEKPLAGVRLGVKDIYDLKGVKTSNGNRAWYNHYEAADATAPAVQNLIDAGAIVVGKMKTSQFANGETATADWVDYHSPFNPRGDGYQDGSSSSTGPASGEASYPWLDITLGSDTGGSIRSPSQAQGLYGNRPSHGLVSMNRVMPLAPEYDTAGIFARDPRLWAATAQALYLDNITLTSRYPSSVLAVGFPTNSSTRYDALLSNFLQNLTRFLSASVTPYNVEESWKADMPHEPPLPTLLNNTYELLTAKQQAKLVRDVFVPDYARVHDGRLPHVDPSPLQRWALGDSNPSTTEQVVAAKTKFMDWFNAKQLPRDAATCSRHILVYVPRRPAPKYRDTYLGGPSRPFPFSATRLSVYSGAPDVVLPIGEVAYESAVTGRAEVLPVSVDVMAARGCDGVLFSLVRDLHAAGVLATVKTGRSIVDGGQILY</sequence>
<gene>
    <name evidence="5" type="primary">Arp1_2</name>
    <name evidence="5" type="ORF">G6M90_00g053270</name>
</gene>
<evidence type="ECO:0000256" key="1">
    <source>
        <dbReference type="SAM" id="MobiDB-lite"/>
    </source>
</evidence>
<organism evidence="5 6">
    <name type="scientific">Metarhizium brunneum</name>
    <dbReference type="NCBI Taxonomy" id="500148"/>
    <lineage>
        <taxon>Eukaryota</taxon>
        <taxon>Fungi</taxon>
        <taxon>Dikarya</taxon>
        <taxon>Ascomycota</taxon>
        <taxon>Pezizomycotina</taxon>
        <taxon>Sordariomycetes</taxon>
        <taxon>Hypocreomycetidae</taxon>
        <taxon>Hypocreales</taxon>
        <taxon>Clavicipitaceae</taxon>
        <taxon>Metarhizium</taxon>
    </lineage>
</organism>